<feature type="transmembrane region" description="Helical" evidence="10">
    <location>
        <begin position="20"/>
        <end position="43"/>
    </location>
</feature>
<comment type="similarity">
    <text evidence="2">Belongs to the major facilitator superfamily. Aromatic acid:H(+) symporter (AAHS) (TC 2.A.1.15) family.</text>
</comment>
<keyword evidence="13" id="KW-1185">Reference proteome</keyword>
<keyword evidence="8 10" id="KW-0472">Membrane</keyword>
<name>A0A7K3LMP1_9ACTN</name>
<feature type="transmembrane region" description="Helical" evidence="10">
    <location>
        <begin position="316"/>
        <end position="333"/>
    </location>
</feature>
<evidence type="ECO:0000313" key="12">
    <source>
        <dbReference type="EMBL" id="NDK89525.1"/>
    </source>
</evidence>
<protein>
    <submittedName>
        <fullName evidence="12">MFS transporter</fullName>
    </submittedName>
</protein>
<evidence type="ECO:0000256" key="5">
    <source>
        <dbReference type="ARBA" id="ARBA00022519"/>
    </source>
</evidence>
<evidence type="ECO:0000256" key="4">
    <source>
        <dbReference type="ARBA" id="ARBA00022475"/>
    </source>
</evidence>
<dbReference type="EMBL" id="JAADZU010000019">
    <property type="protein sequence ID" value="NDK89525.1"/>
    <property type="molecule type" value="Genomic_DNA"/>
</dbReference>
<dbReference type="PANTHER" id="PTHR23508:SF10">
    <property type="entry name" value="CARBOXYLIC ACID TRANSPORTER PROTEIN HOMOLOG"/>
    <property type="match status" value="1"/>
</dbReference>
<dbReference type="CDD" id="cd17365">
    <property type="entry name" value="MFS_PcaK_like"/>
    <property type="match status" value="1"/>
</dbReference>
<keyword evidence="3" id="KW-0813">Transport</keyword>
<evidence type="ECO:0000256" key="6">
    <source>
        <dbReference type="ARBA" id="ARBA00022692"/>
    </source>
</evidence>
<accession>A0A7K3LMP1</accession>
<sequence length="475" mass="49566">MDIREAIRTQPMRRYQIQTIVICFLLCMVDGFEILIMAFVAPHLSDDWNLSSVEVGYLLSAGLIGTAVGAFALSPLADRYGRRPMTIACLVVITIGMALSTIAADPGQLIAFRAFAGLGIGGLVANLNILVSENSSDRRRGLALGLYGAGLPGGVALGGAISGVLISQFGWRSAFLFGTIVTAMLLVVVIRAMPESIEFLVDKRPKNALAKYNAIAEKLGYEPAQELPEPVAAKHVRGVKGGLFAGIMGRRTIMLWIGYSCLMASFYFANTWTPKLLTDATGDSGMGTTAGVLINVGGVIGALIFASLTLILRPRIVNTLLLLGGAIVFVAYANGFEIVALGMVLAVFVGLTANGGVAGFYAISPSVYPAAVRGTGVGLMIGIGRLVSIVAPIVTGYLLGAGWTPQGLYVLFGAVLVVAAVFMFGLDRSYRGRSENPETPDAPATAVIETPVSTPSPATERVTKGAIAAGESTSA</sequence>
<dbReference type="InterPro" id="IPR011701">
    <property type="entry name" value="MFS"/>
</dbReference>
<feature type="transmembrane region" description="Helical" evidence="10">
    <location>
        <begin position="110"/>
        <end position="131"/>
    </location>
</feature>
<evidence type="ECO:0000256" key="9">
    <source>
        <dbReference type="SAM" id="MobiDB-lite"/>
    </source>
</evidence>
<dbReference type="SUPFAM" id="SSF103473">
    <property type="entry name" value="MFS general substrate transporter"/>
    <property type="match status" value="1"/>
</dbReference>
<feature type="domain" description="Major facilitator superfamily (MFS) profile" evidence="11">
    <location>
        <begin position="19"/>
        <end position="431"/>
    </location>
</feature>
<dbReference type="GO" id="GO:0005886">
    <property type="term" value="C:plasma membrane"/>
    <property type="evidence" value="ECO:0007669"/>
    <property type="project" value="UniProtKB-SubCell"/>
</dbReference>
<keyword evidence="7 10" id="KW-1133">Transmembrane helix</keyword>
<evidence type="ECO:0000256" key="8">
    <source>
        <dbReference type="ARBA" id="ARBA00023136"/>
    </source>
</evidence>
<dbReference type="Gene3D" id="1.20.1250.20">
    <property type="entry name" value="MFS general substrate transporter like domains"/>
    <property type="match status" value="1"/>
</dbReference>
<proteinExistence type="inferred from homology"/>
<gene>
    <name evidence="12" type="ORF">GYA93_08020</name>
</gene>
<feature type="transmembrane region" description="Helical" evidence="10">
    <location>
        <begin position="85"/>
        <end position="104"/>
    </location>
</feature>
<keyword evidence="4" id="KW-1003">Cell membrane</keyword>
<dbReference type="Proteomes" id="UP000466307">
    <property type="component" value="Unassembled WGS sequence"/>
</dbReference>
<feature type="transmembrane region" description="Helical" evidence="10">
    <location>
        <begin position="253"/>
        <end position="272"/>
    </location>
</feature>
<feature type="transmembrane region" description="Helical" evidence="10">
    <location>
        <begin position="173"/>
        <end position="194"/>
    </location>
</feature>
<keyword evidence="5" id="KW-0997">Cell inner membrane</keyword>
<comment type="subcellular location">
    <subcellularLocation>
        <location evidence="1">Cell inner membrane</location>
        <topology evidence="1">Multi-pass membrane protein</topology>
    </subcellularLocation>
</comment>
<feature type="transmembrane region" description="Helical" evidence="10">
    <location>
        <begin position="406"/>
        <end position="426"/>
    </location>
</feature>
<evidence type="ECO:0000256" key="7">
    <source>
        <dbReference type="ARBA" id="ARBA00022989"/>
    </source>
</evidence>
<feature type="transmembrane region" description="Helical" evidence="10">
    <location>
        <begin position="375"/>
        <end position="400"/>
    </location>
</feature>
<dbReference type="Pfam" id="PF07690">
    <property type="entry name" value="MFS_1"/>
    <property type="match status" value="1"/>
</dbReference>
<keyword evidence="6 10" id="KW-0812">Transmembrane</keyword>
<feature type="transmembrane region" description="Helical" evidence="10">
    <location>
        <begin position="143"/>
        <end position="167"/>
    </location>
</feature>
<evidence type="ECO:0000259" key="11">
    <source>
        <dbReference type="PROSITE" id="PS50850"/>
    </source>
</evidence>
<comment type="caution">
    <text evidence="12">The sequence shown here is derived from an EMBL/GenBank/DDBJ whole genome shotgun (WGS) entry which is preliminary data.</text>
</comment>
<dbReference type="InterPro" id="IPR020846">
    <property type="entry name" value="MFS_dom"/>
</dbReference>
<dbReference type="PROSITE" id="PS00216">
    <property type="entry name" value="SUGAR_TRANSPORT_1"/>
    <property type="match status" value="1"/>
</dbReference>
<dbReference type="InterPro" id="IPR005829">
    <property type="entry name" value="Sugar_transporter_CS"/>
</dbReference>
<dbReference type="RefSeq" id="WP_162128771.1">
    <property type="nucleotide sequence ID" value="NZ_JAADZU010000019.1"/>
</dbReference>
<feature type="transmembrane region" description="Helical" evidence="10">
    <location>
        <begin position="339"/>
        <end position="363"/>
    </location>
</feature>
<evidence type="ECO:0000256" key="3">
    <source>
        <dbReference type="ARBA" id="ARBA00022448"/>
    </source>
</evidence>
<dbReference type="InterPro" id="IPR004746">
    <property type="entry name" value="MFS_AAHS"/>
</dbReference>
<dbReference type="InterPro" id="IPR036259">
    <property type="entry name" value="MFS_trans_sf"/>
</dbReference>
<evidence type="ECO:0000256" key="2">
    <source>
        <dbReference type="ARBA" id="ARBA00006508"/>
    </source>
</evidence>
<dbReference type="PROSITE" id="PS00217">
    <property type="entry name" value="SUGAR_TRANSPORT_2"/>
    <property type="match status" value="1"/>
</dbReference>
<feature type="transmembrane region" description="Helical" evidence="10">
    <location>
        <begin position="55"/>
        <end position="73"/>
    </location>
</feature>
<evidence type="ECO:0000256" key="10">
    <source>
        <dbReference type="SAM" id="Phobius"/>
    </source>
</evidence>
<reference evidence="12 13" key="1">
    <citation type="submission" date="2020-01" db="EMBL/GenBank/DDBJ databases">
        <title>Investigation of new actinobacteria for the biodesulphurisation of diesel fuel.</title>
        <authorList>
            <person name="Athi Narayanan S.M."/>
        </authorList>
    </citation>
    <scope>NUCLEOTIDE SEQUENCE [LARGE SCALE GENOMIC DNA]</scope>
    <source>
        <strain evidence="12 13">213E</strain>
    </source>
</reference>
<organism evidence="12 13">
    <name type="scientific">Gordonia desulfuricans</name>
    <dbReference type="NCBI Taxonomy" id="89051"/>
    <lineage>
        <taxon>Bacteria</taxon>
        <taxon>Bacillati</taxon>
        <taxon>Actinomycetota</taxon>
        <taxon>Actinomycetes</taxon>
        <taxon>Mycobacteriales</taxon>
        <taxon>Gordoniaceae</taxon>
        <taxon>Gordonia</taxon>
    </lineage>
</organism>
<dbReference type="AlphaFoldDB" id="A0A7K3LMP1"/>
<dbReference type="GO" id="GO:0046943">
    <property type="term" value="F:carboxylic acid transmembrane transporter activity"/>
    <property type="evidence" value="ECO:0007669"/>
    <property type="project" value="TreeGrafter"/>
</dbReference>
<feature type="region of interest" description="Disordered" evidence="9">
    <location>
        <begin position="433"/>
        <end position="475"/>
    </location>
</feature>
<evidence type="ECO:0000256" key="1">
    <source>
        <dbReference type="ARBA" id="ARBA00004429"/>
    </source>
</evidence>
<dbReference type="PANTHER" id="PTHR23508">
    <property type="entry name" value="CARBOXYLIC ACID TRANSPORTER PROTEIN HOMOLOG"/>
    <property type="match status" value="1"/>
</dbReference>
<dbReference type="NCBIfam" id="TIGR00895">
    <property type="entry name" value="2A0115"/>
    <property type="match status" value="1"/>
</dbReference>
<feature type="transmembrane region" description="Helical" evidence="10">
    <location>
        <begin position="292"/>
        <end position="311"/>
    </location>
</feature>
<evidence type="ECO:0000313" key="13">
    <source>
        <dbReference type="Proteomes" id="UP000466307"/>
    </source>
</evidence>
<dbReference type="PROSITE" id="PS50850">
    <property type="entry name" value="MFS"/>
    <property type="match status" value="1"/>
</dbReference>